<gene>
    <name evidence="1" type="ORF">KSV97_10745</name>
</gene>
<comment type="caution">
    <text evidence="1">The sequence shown here is derived from an EMBL/GenBank/DDBJ whole genome shotgun (WGS) entry which is preliminary data.</text>
</comment>
<dbReference type="Proteomes" id="UP001196408">
    <property type="component" value="Unassembled WGS sequence"/>
</dbReference>
<proteinExistence type="predicted"/>
<reference evidence="1" key="1">
    <citation type="submission" date="2021-06" db="EMBL/GenBank/DDBJ databases">
        <title>Collection of gut derived symbiotic bacterial strains cultured from healthy donors.</title>
        <authorList>
            <person name="Lin H."/>
            <person name="Littmann E."/>
            <person name="Pamer E.G."/>
        </authorList>
    </citation>
    <scope>NUCLEOTIDE SEQUENCE</scope>
    <source>
        <strain evidence="1">MSK.21.82</strain>
    </source>
</reference>
<sequence>MILDNMKFTDKESLTFVPIKLINTFCHFLDVEHPDVDFKCIKAIDIQRNPELRKKYRPYQEQCRNAFIQAGYEHNIEADGYDGFISNIDPEWLFNCVCTFFKPDVNPIAYEYMERSFGHYDPDNDDRILPTIWRSRFDVIGDGEQCDKLANLIEYCNLTNDNLALILQTLKLK</sequence>
<evidence type="ECO:0000313" key="1">
    <source>
        <dbReference type="EMBL" id="MBV3383676.1"/>
    </source>
</evidence>
<protein>
    <submittedName>
        <fullName evidence="1">Uncharacterized protein</fullName>
    </submittedName>
</protein>
<name>A0AAW4MTL1_9FIRM</name>
<dbReference type="AlphaFoldDB" id="A0AAW4MTL1"/>
<organism evidence="1 2">
    <name type="scientific">Catenibacterium mitsuokai</name>
    <dbReference type="NCBI Taxonomy" id="100886"/>
    <lineage>
        <taxon>Bacteria</taxon>
        <taxon>Bacillati</taxon>
        <taxon>Bacillota</taxon>
        <taxon>Erysipelotrichia</taxon>
        <taxon>Erysipelotrichales</taxon>
        <taxon>Coprobacillaceae</taxon>
        <taxon>Catenibacterium</taxon>
    </lineage>
</organism>
<dbReference type="EMBL" id="JAHOEF010000110">
    <property type="protein sequence ID" value="MBV3383676.1"/>
    <property type="molecule type" value="Genomic_DNA"/>
</dbReference>
<evidence type="ECO:0000313" key="2">
    <source>
        <dbReference type="Proteomes" id="UP001196408"/>
    </source>
</evidence>
<dbReference type="RefSeq" id="WP_217748316.1">
    <property type="nucleotide sequence ID" value="NZ_JAHOEB010000112.1"/>
</dbReference>
<accession>A0AAW4MTL1</accession>